<keyword evidence="1" id="KW-0472">Membrane</keyword>
<proteinExistence type="predicted"/>
<dbReference type="AlphaFoldDB" id="A0A2U3QFP6"/>
<keyword evidence="4" id="KW-1185">Reference proteome</keyword>
<dbReference type="CDD" id="cd19411">
    <property type="entry name" value="MCP2201-like_sensor"/>
    <property type="match status" value="1"/>
</dbReference>
<dbReference type="InterPro" id="IPR024478">
    <property type="entry name" value="HlyB_4HB_MCP"/>
</dbReference>
<reference evidence="4" key="1">
    <citation type="submission" date="2018-03" db="EMBL/GenBank/DDBJ databases">
        <authorList>
            <person name="Zecchin S."/>
        </authorList>
    </citation>
    <scope>NUCLEOTIDE SEQUENCE [LARGE SCALE GENOMIC DNA]</scope>
</reference>
<dbReference type="Proteomes" id="UP000245125">
    <property type="component" value="Unassembled WGS sequence"/>
</dbReference>
<dbReference type="InterPro" id="IPR047347">
    <property type="entry name" value="YvaQ-like_sensor"/>
</dbReference>
<accession>A0A2U3QFP6</accession>
<gene>
    <name evidence="3" type="ORF">NBG4_20043</name>
</gene>
<name>A0A2U3QFP6_9BACT</name>
<dbReference type="EMBL" id="OUUY01000064">
    <property type="protein sequence ID" value="SPQ00237.1"/>
    <property type="molecule type" value="Genomic_DNA"/>
</dbReference>
<protein>
    <recommendedName>
        <fullName evidence="2">Chemotaxis methyl-accepting receptor HlyB-like 4HB MCP domain-containing protein</fullName>
    </recommendedName>
</protein>
<sequence length="212" mass="24172">MGEVLQNMKIGRKFLLGFGAILVVMAVLVGVAVMNMSALHEDLVRIVLVNNKRLTIATGMATIVREEAIAIRNCFMQRERTEEMSKRINNYNAKFDEAFKQFEQMTSSDDTKGHEILVVVKERWSASRALNERTIELLSAGRHQEAFAMYVKESRAAVRQAIQASEDLVKHQQTLSEMRYDAATRHYRDTRVFMISLGFAALLLVMIIAIRF</sequence>
<evidence type="ECO:0000313" key="4">
    <source>
        <dbReference type="Proteomes" id="UP000245125"/>
    </source>
</evidence>
<organism evidence="3 4">
    <name type="scientific">Candidatus Sulfobium mesophilum</name>
    <dbReference type="NCBI Taxonomy" id="2016548"/>
    <lineage>
        <taxon>Bacteria</taxon>
        <taxon>Pseudomonadati</taxon>
        <taxon>Nitrospirota</taxon>
        <taxon>Nitrospiria</taxon>
        <taxon>Nitrospirales</taxon>
        <taxon>Nitrospiraceae</taxon>
        <taxon>Candidatus Sulfobium</taxon>
    </lineage>
</organism>
<evidence type="ECO:0000256" key="1">
    <source>
        <dbReference type="SAM" id="Phobius"/>
    </source>
</evidence>
<dbReference type="Pfam" id="PF12729">
    <property type="entry name" value="4HB_MCP_1"/>
    <property type="match status" value="1"/>
</dbReference>
<keyword evidence="1" id="KW-1133">Transmembrane helix</keyword>
<evidence type="ECO:0000259" key="2">
    <source>
        <dbReference type="Pfam" id="PF12729"/>
    </source>
</evidence>
<feature type="transmembrane region" description="Helical" evidence="1">
    <location>
        <begin position="14"/>
        <end position="36"/>
    </location>
</feature>
<feature type="domain" description="Chemotaxis methyl-accepting receptor HlyB-like 4HB MCP" evidence="2">
    <location>
        <begin position="7"/>
        <end position="187"/>
    </location>
</feature>
<evidence type="ECO:0000313" key="3">
    <source>
        <dbReference type="EMBL" id="SPQ00237.1"/>
    </source>
</evidence>
<feature type="transmembrane region" description="Helical" evidence="1">
    <location>
        <begin position="192"/>
        <end position="210"/>
    </location>
</feature>
<keyword evidence="1" id="KW-0812">Transmembrane</keyword>